<dbReference type="GeneTree" id="ENSGT00990000214190"/>
<name>A0A672U6K4_STRHB</name>
<protein>
    <submittedName>
        <fullName evidence="1">Uncharacterized protein</fullName>
    </submittedName>
</protein>
<keyword evidence="2" id="KW-1185">Reference proteome</keyword>
<sequence length="130" mass="13989">MSALCFSSSSCSCFSSASFMPRVASISSVLALSRRRLSETSSLAARTASVFLAALSLRTVKRLRNHSSAFCMLRAASFSYWARMSRRAAERSGLADTSISTERCAYWICACSSASSSSCTFLRKASSSSK</sequence>
<accession>A0A672U6K4</accession>
<dbReference type="Ensembl" id="ENSSHBT00005011817.1">
    <property type="protein sequence ID" value="ENSSHBP00005009823.1"/>
    <property type="gene ID" value="ENSSHBG00005008574.1"/>
</dbReference>
<dbReference type="InParanoid" id="A0A672U6K4"/>
<organism evidence="1 2">
    <name type="scientific">Strigops habroptila</name>
    <name type="common">Kakapo</name>
    <dbReference type="NCBI Taxonomy" id="2489341"/>
    <lineage>
        <taxon>Eukaryota</taxon>
        <taxon>Metazoa</taxon>
        <taxon>Chordata</taxon>
        <taxon>Craniata</taxon>
        <taxon>Vertebrata</taxon>
        <taxon>Euteleostomi</taxon>
        <taxon>Archelosauria</taxon>
        <taxon>Archosauria</taxon>
        <taxon>Dinosauria</taxon>
        <taxon>Saurischia</taxon>
        <taxon>Theropoda</taxon>
        <taxon>Coelurosauria</taxon>
        <taxon>Aves</taxon>
        <taxon>Neognathae</taxon>
        <taxon>Neoaves</taxon>
        <taxon>Telluraves</taxon>
        <taxon>Australaves</taxon>
        <taxon>Psittaciformes</taxon>
        <taxon>Psittacidae</taxon>
        <taxon>Strigops</taxon>
    </lineage>
</organism>
<dbReference type="Proteomes" id="UP000472266">
    <property type="component" value="Chromosome 22"/>
</dbReference>
<proteinExistence type="predicted"/>
<reference evidence="1" key="2">
    <citation type="submission" date="2025-08" db="UniProtKB">
        <authorList>
            <consortium name="Ensembl"/>
        </authorList>
    </citation>
    <scope>IDENTIFICATION</scope>
</reference>
<evidence type="ECO:0000313" key="1">
    <source>
        <dbReference type="Ensembl" id="ENSSHBP00005009823.1"/>
    </source>
</evidence>
<reference evidence="1 2" key="1">
    <citation type="submission" date="2019-11" db="EMBL/GenBank/DDBJ databases">
        <title>Strigops habroptila (kakapo) genome, bStrHab1, primary haplotype, v2.</title>
        <authorList>
            <person name="Jarvis E.D."/>
            <person name="Howard J."/>
            <person name="Rhie A."/>
            <person name="Phillippy A."/>
            <person name="Korlach J."/>
            <person name="Digby A."/>
            <person name="Iorns D."/>
            <person name="Eason D."/>
            <person name="Robertson B."/>
            <person name="Raemaekers T."/>
            <person name="Howe K."/>
            <person name="Lewin H."/>
            <person name="Damas J."/>
            <person name="Hastie A."/>
            <person name="Tracey A."/>
            <person name="Chow W."/>
            <person name="Fedrigo O."/>
        </authorList>
    </citation>
    <scope>NUCLEOTIDE SEQUENCE [LARGE SCALE GENOMIC DNA]</scope>
</reference>
<dbReference type="AlphaFoldDB" id="A0A672U6K4"/>
<evidence type="ECO:0000313" key="2">
    <source>
        <dbReference type="Proteomes" id="UP000472266"/>
    </source>
</evidence>
<reference evidence="1" key="3">
    <citation type="submission" date="2025-09" db="UniProtKB">
        <authorList>
            <consortium name="Ensembl"/>
        </authorList>
    </citation>
    <scope>IDENTIFICATION</scope>
</reference>